<feature type="non-terminal residue" evidence="1">
    <location>
        <position position="1"/>
    </location>
</feature>
<dbReference type="EMBL" id="JAGKQH010000004">
    <property type="protein sequence ID" value="KAG6600206.1"/>
    <property type="molecule type" value="Genomic_DNA"/>
</dbReference>
<keyword evidence="1" id="KW-0223">Dioxygenase</keyword>
<dbReference type="Proteomes" id="UP000685013">
    <property type="component" value="Chromosome 4"/>
</dbReference>
<sequence length="114" mass="12967">MNHKFRSRSELTQFLKQTRLVDLSCSHIQTTVLFKAARAWKTWTWLMGDGCWFQKIDGALHVHVGGSEQWALQGFVHRATVNSGSTRITITSLHSLGMDEKTKPAEELVDEQNP</sequence>
<keyword evidence="2" id="KW-1185">Reference proteome</keyword>
<name>A0AAV6NMY2_9ROSI</name>
<evidence type="ECO:0000313" key="1">
    <source>
        <dbReference type="EMBL" id="KAG6600206.1"/>
    </source>
</evidence>
<comment type="caution">
    <text evidence="1">The sequence shown here is derived from an EMBL/GenBank/DDBJ whole genome shotgun (WGS) entry which is preliminary data.</text>
</comment>
<reference evidence="1 2" key="1">
    <citation type="journal article" date="2021" name="Hortic Res">
        <title>The domestication of Cucurbita argyrosperma as revealed by the genome of its wild relative.</title>
        <authorList>
            <person name="Barrera-Redondo J."/>
            <person name="Sanchez-de la Vega G."/>
            <person name="Aguirre-Liguori J.A."/>
            <person name="Castellanos-Morales G."/>
            <person name="Gutierrez-Guerrero Y.T."/>
            <person name="Aguirre-Dugua X."/>
            <person name="Aguirre-Planter E."/>
            <person name="Tenaillon M.I."/>
            <person name="Lira-Saade R."/>
            <person name="Eguiarte L.E."/>
        </authorList>
    </citation>
    <scope>NUCLEOTIDE SEQUENCE [LARGE SCALE GENOMIC DNA]</scope>
    <source>
        <strain evidence="1">JBR-2021</strain>
    </source>
</reference>
<keyword evidence="1" id="KW-0560">Oxidoreductase</keyword>
<dbReference type="GO" id="GO:0051213">
    <property type="term" value="F:dioxygenase activity"/>
    <property type="evidence" value="ECO:0007669"/>
    <property type="project" value="UniProtKB-KW"/>
</dbReference>
<gene>
    <name evidence="1" type="primary">2ODD21</name>
    <name evidence="1" type="ORF">SDJN03_05439</name>
</gene>
<dbReference type="AlphaFoldDB" id="A0AAV6NMY2"/>
<protein>
    <submittedName>
        <fullName evidence="1">2-oxoglutarate-dependent dioxygenase 21, chloroplastic</fullName>
    </submittedName>
</protein>
<proteinExistence type="predicted"/>
<accession>A0AAV6NMY2</accession>
<organism evidence="1 2">
    <name type="scientific">Cucurbita argyrosperma subsp. sororia</name>
    <dbReference type="NCBI Taxonomy" id="37648"/>
    <lineage>
        <taxon>Eukaryota</taxon>
        <taxon>Viridiplantae</taxon>
        <taxon>Streptophyta</taxon>
        <taxon>Embryophyta</taxon>
        <taxon>Tracheophyta</taxon>
        <taxon>Spermatophyta</taxon>
        <taxon>Magnoliopsida</taxon>
        <taxon>eudicotyledons</taxon>
        <taxon>Gunneridae</taxon>
        <taxon>Pentapetalae</taxon>
        <taxon>rosids</taxon>
        <taxon>fabids</taxon>
        <taxon>Cucurbitales</taxon>
        <taxon>Cucurbitaceae</taxon>
        <taxon>Cucurbiteae</taxon>
        <taxon>Cucurbita</taxon>
    </lineage>
</organism>
<evidence type="ECO:0000313" key="2">
    <source>
        <dbReference type="Proteomes" id="UP000685013"/>
    </source>
</evidence>